<feature type="compositionally biased region" description="Acidic residues" evidence="1">
    <location>
        <begin position="272"/>
        <end position="286"/>
    </location>
</feature>
<feature type="region of interest" description="Disordered" evidence="1">
    <location>
        <begin position="133"/>
        <end position="241"/>
    </location>
</feature>
<feature type="compositionally biased region" description="Acidic residues" evidence="1">
    <location>
        <begin position="181"/>
        <end position="204"/>
    </location>
</feature>
<dbReference type="Pfam" id="PF26130">
    <property type="entry name" value="PB1-like"/>
    <property type="match status" value="1"/>
</dbReference>
<evidence type="ECO:0000256" key="1">
    <source>
        <dbReference type="SAM" id="MobiDB-lite"/>
    </source>
</evidence>
<sequence>MAFELVTLRMFHGGQLQHYPINYDGGIMTEYFDIDVDRFSYFEFVDYVKENGYNCETCDIYVRPPNSSTLVKNLIDRDIVGIVPLLKNGDIFEVYVSNSVDEALVVPPAIEYVSHVCGESSVPFDKGINQNVGGSEGVGFEEPQNSVNDADNVTGGDEGGPSNLDGTPLVETNVESSDYNTDSEIEEVSEEGEEEYGSDVDEEYMNLREERKKVHRRKRKEKEFQTRHAKLGKKGPDVGYDEYATRKKTSLDGKIIGDESYDPSDEAASFETDPDETTYDEGEDEVQQPIRARRKQQNRVIFDLSW</sequence>
<protein>
    <recommendedName>
        <fullName evidence="2">PB1-like domain-containing protein</fullName>
    </recommendedName>
</protein>
<evidence type="ECO:0000313" key="4">
    <source>
        <dbReference type="Proteomes" id="UP000187609"/>
    </source>
</evidence>
<dbReference type="Proteomes" id="UP000187609">
    <property type="component" value="Unassembled WGS sequence"/>
</dbReference>
<reference evidence="3" key="1">
    <citation type="submission" date="2016-11" db="EMBL/GenBank/DDBJ databases">
        <title>The genome of Nicotiana attenuata.</title>
        <authorList>
            <person name="Xu S."/>
            <person name="Brockmoeller T."/>
            <person name="Gaquerel E."/>
            <person name="Navarro A."/>
            <person name="Kuhl H."/>
            <person name="Gase K."/>
            <person name="Ling Z."/>
            <person name="Zhou W."/>
            <person name="Kreitzer C."/>
            <person name="Stanke M."/>
            <person name="Tang H."/>
            <person name="Lyons E."/>
            <person name="Pandey P."/>
            <person name="Pandey S.P."/>
            <person name="Timmermann B."/>
            <person name="Baldwin I.T."/>
        </authorList>
    </citation>
    <scope>NUCLEOTIDE SEQUENCE [LARGE SCALE GENOMIC DNA]</scope>
    <source>
        <strain evidence="3">UT</strain>
    </source>
</reference>
<evidence type="ECO:0000259" key="2">
    <source>
        <dbReference type="Pfam" id="PF26130"/>
    </source>
</evidence>
<dbReference type="InterPro" id="IPR058594">
    <property type="entry name" value="PB1-like_dom_pln"/>
</dbReference>
<dbReference type="Gramene" id="OIT04587">
    <property type="protein sequence ID" value="OIT04587"/>
    <property type="gene ID" value="A4A49_05053"/>
</dbReference>
<gene>
    <name evidence="3" type="ORF">A4A49_05053</name>
</gene>
<feature type="region of interest" description="Disordered" evidence="1">
    <location>
        <begin position="254"/>
        <end position="294"/>
    </location>
</feature>
<comment type="caution">
    <text evidence="3">The sequence shown here is derived from an EMBL/GenBank/DDBJ whole genome shotgun (WGS) entry which is preliminary data.</text>
</comment>
<dbReference type="OMA" id="IVEVYIC"/>
<organism evidence="3 4">
    <name type="scientific">Nicotiana attenuata</name>
    <name type="common">Coyote tobacco</name>
    <dbReference type="NCBI Taxonomy" id="49451"/>
    <lineage>
        <taxon>Eukaryota</taxon>
        <taxon>Viridiplantae</taxon>
        <taxon>Streptophyta</taxon>
        <taxon>Embryophyta</taxon>
        <taxon>Tracheophyta</taxon>
        <taxon>Spermatophyta</taxon>
        <taxon>Magnoliopsida</taxon>
        <taxon>eudicotyledons</taxon>
        <taxon>Gunneridae</taxon>
        <taxon>Pentapetalae</taxon>
        <taxon>asterids</taxon>
        <taxon>lamiids</taxon>
        <taxon>Solanales</taxon>
        <taxon>Solanaceae</taxon>
        <taxon>Nicotianoideae</taxon>
        <taxon>Nicotianeae</taxon>
        <taxon>Nicotiana</taxon>
    </lineage>
</organism>
<dbReference type="EMBL" id="MJEQ01037185">
    <property type="protein sequence ID" value="OIT04587.1"/>
    <property type="molecule type" value="Genomic_DNA"/>
</dbReference>
<evidence type="ECO:0000313" key="3">
    <source>
        <dbReference type="EMBL" id="OIT04587.1"/>
    </source>
</evidence>
<keyword evidence="4" id="KW-1185">Reference proteome</keyword>
<feature type="domain" description="PB1-like" evidence="2">
    <location>
        <begin position="4"/>
        <end position="96"/>
    </location>
</feature>
<dbReference type="AlphaFoldDB" id="A0A1J6J0U8"/>
<accession>A0A1J6J0U8</accession>
<name>A0A1J6J0U8_NICAT</name>
<proteinExistence type="predicted"/>